<dbReference type="AlphaFoldDB" id="A0A9X2F3W3"/>
<evidence type="ECO:0000313" key="3">
    <source>
        <dbReference type="Proteomes" id="UP001155182"/>
    </source>
</evidence>
<dbReference type="RefSeq" id="WP_252588478.1">
    <property type="nucleotide sequence ID" value="NZ_JAMWYS010000043.1"/>
</dbReference>
<feature type="domain" description="Diphthamide synthase" evidence="1">
    <location>
        <begin position="5"/>
        <end position="208"/>
    </location>
</feature>
<protein>
    <submittedName>
        <fullName evidence="2">Diphthine--ammonia ligase</fullName>
        <ecNumber evidence="2">6.3.1.14</ecNumber>
    </submittedName>
</protein>
<dbReference type="NCBIfam" id="TIGR00290">
    <property type="entry name" value="MJ0570_dom"/>
    <property type="match status" value="1"/>
</dbReference>
<dbReference type="GO" id="GO:0017178">
    <property type="term" value="F:diphthine-ammonia ligase activity"/>
    <property type="evidence" value="ECO:0007669"/>
    <property type="project" value="UniProtKB-EC"/>
</dbReference>
<reference evidence="2" key="1">
    <citation type="submission" date="2022-06" db="EMBL/GenBank/DDBJ databases">
        <title>Solitalea sp. MAHUQ-68 isolated from rhizospheric soil.</title>
        <authorList>
            <person name="Huq M.A."/>
        </authorList>
    </citation>
    <scope>NUCLEOTIDE SEQUENCE</scope>
    <source>
        <strain evidence="2">MAHUQ-68</strain>
    </source>
</reference>
<keyword evidence="3" id="KW-1185">Reference proteome</keyword>
<gene>
    <name evidence="2" type="ORF">NF867_13225</name>
</gene>
<evidence type="ECO:0000313" key="2">
    <source>
        <dbReference type="EMBL" id="MCO4293826.1"/>
    </source>
</evidence>
<dbReference type="EC" id="6.3.1.14" evidence="2"/>
<evidence type="ECO:0000259" key="1">
    <source>
        <dbReference type="Pfam" id="PF01902"/>
    </source>
</evidence>
<accession>A0A9X2F3W3</accession>
<dbReference type="SUPFAM" id="SSF52402">
    <property type="entry name" value="Adenine nucleotide alpha hydrolases-like"/>
    <property type="match status" value="1"/>
</dbReference>
<proteinExistence type="predicted"/>
<dbReference type="Gene3D" id="3.90.1490.10">
    <property type="entry name" value="putative n-type atp pyrophosphatase, domain 2"/>
    <property type="match status" value="1"/>
</dbReference>
<organism evidence="2 3">
    <name type="scientific">Solitalea agri</name>
    <dbReference type="NCBI Taxonomy" id="2953739"/>
    <lineage>
        <taxon>Bacteria</taxon>
        <taxon>Pseudomonadati</taxon>
        <taxon>Bacteroidota</taxon>
        <taxon>Sphingobacteriia</taxon>
        <taxon>Sphingobacteriales</taxon>
        <taxon>Sphingobacteriaceae</taxon>
        <taxon>Solitalea</taxon>
    </lineage>
</organism>
<dbReference type="Gene3D" id="3.40.50.620">
    <property type="entry name" value="HUPs"/>
    <property type="match status" value="1"/>
</dbReference>
<dbReference type="EMBL" id="JAMWYS010000043">
    <property type="protein sequence ID" value="MCO4293826.1"/>
    <property type="molecule type" value="Genomic_DNA"/>
</dbReference>
<dbReference type="CDD" id="cd01994">
    <property type="entry name" value="AANH_PF0828-like"/>
    <property type="match status" value="1"/>
</dbReference>
<sequence length="235" mass="26843">MEKAKAALFWSGGKDASFALYKVLKESFLIEVSCLVTTVNAEFRRISMHGVREELLDQQAQSIGIPLKKMYVPANCTNDDYERELLAVFEALKEEGITTIIYGDIFLEDLKRYREQLLDKAGMKGCFPLWKKDTKVLVDDFLANEFRSVTCCIKSELLSKEFVGKEIDSEFLKAIPSTVDPCGENGEFHSFCFDGPIFTKPINFSLGETVYKPYNFKTESEELQQGFWFVDLLPQ</sequence>
<dbReference type="Pfam" id="PF01902">
    <property type="entry name" value="Diphthami_syn_2"/>
    <property type="match status" value="1"/>
</dbReference>
<comment type="caution">
    <text evidence="2">The sequence shown here is derived from an EMBL/GenBank/DDBJ whole genome shotgun (WGS) entry which is preliminary data.</text>
</comment>
<dbReference type="Proteomes" id="UP001155182">
    <property type="component" value="Unassembled WGS sequence"/>
</dbReference>
<keyword evidence="2" id="KW-0436">Ligase</keyword>
<dbReference type="InterPro" id="IPR002761">
    <property type="entry name" value="Diphthami_syn_dom"/>
</dbReference>
<dbReference type="InterPro" id="IPR014729">
    <property type="entry name" value="Rossmann-like_a/b/a_fold"/>
</dbReference>
<name>A0A9X2F3W3_9SPHI</name>